<comment type="caution">
    <text evidence="1">The sequence shown here is derived from an EMBL/GenBank/DDBJ whole genome shotgun (WGS) entry which is preliminary data.</text>
</comment>
<name>A0A9N9ATP5_9GLOM</name>
<keyword evidence="2" id="KW-1185">Reference proteome</keyword>
<dbReference type="EMBL" id="CAJVPV010003033">
    <property type="protein sequence ID" value="CAG8541924.1"/>
    <property type="molecule type" value="Genomic_DNA"/>
</dbReference>
<feature type="non-terminal residue" evidence="1">
    <location>
        <position position="1"/>
    </location>
</feature>
<organism evidence="1 2">
    <name type="scientific">Acaulospora morrowiae</name>
    <dbReference type="NCBI Taxonomy" id="94023"/>
    <lineage>
        <taxon>Eukaryota</taxon>
        <taxon>Fungi</taxon>
        <taxon>Fungi incertae sedis</taxon>
        <taxon>Mucoromycota</taxon>
        <taxon>Glomeromycotina</taxon>
        <taxon>Glomeromycetes</taxon>
        <taxon>Diversisporales</taxon>
        <taxon>Acaulosporaceae</taxon>
        <taxon>Acaulospora</taxon>
    </lineage>
</organism>
<accession>A0A9N9ATP5</accession>
<protein>
    <submittedName>
        <fullName evidence="1">5998_t:CDS:1</fullName>
    </submittedName>
</protein>
<proteinExistence type="predicted"/>
<gene>
    <name evidence="1" type="ORF">AMORRO_LOCUS5168</name>
</gene>
<evidence type="ECO:0000313" key="1">
    <source>
        <dbReference type="EMBL" id="CAG8541924.1"/>
    </source>
</evidence>
<dbReference type="Proteomes" id="UP000789342">
    <property type="component" value="Unassembled WGS sequence"/>
</dbReference>
<sequence length="65" mass="7363">DTESTSDFTISTTEQLTETEDIKTTQSLINEKLNKIGETMTQFIELFSNNLSDQNNLPNSTSFQQ</sequence>
<reference evidence="1" key="1">
    <citation type="submission" date="2021-06" db="EMBL/GenBank/DDBJ databases">
        <authorList>
            <person name="Kallberg Y."/>
            <person name="Tangrot J."/>
            <person name="Rosling A."/>
        </authorList>
    </citation>
    <scope>NUCLEOTIDE SEQUENCE</scope>
    <source>
        <strain evidence="1">CL551</strain>
    </source>
</reference>
<evidence type="ECO:0000313" key="2">
    <source>
        <dbReference type="Proteomes" id="UP000789342"/>
    </source>
</evidence>
<dbReference type="AlphaFoldDB" id="A0A9N9ATP5"/>